<accession>A0AAN6ZR67</accession>
<proteinExistence type="predicted"/>
<evidence type="ECO:0000313" key="3">
    <source>
        <dbReference type="Proteomes" id="UP001302676"/>
    </source>
</evidence>
<protein>
    <submittedName>
        <fullName evidence="2">Uncharacterized protein</fullName>
    </submittedName>
</protein>
<evidence type="ECO:0000256" key="1">
    <source>
        <dbReference type="SAM" id="MobiDB-lite"/>
    </source>
</evidence>
<feature type="region of interest" description="Disordered" evidence="1">
    <location>
        <begin position="1"/>
        <end position="39"/>
    </location>
</feature>
<dbReference type="EMBL" id="MU853558">
    <property type="protein sequence ID" value="KAK4147024.1"/>
    <property type="molecule type" value="Genomic_DNA"/>
</dbReference>
<dbReference type="Proteomes" id="UP001302676">
    <property type="component" value="Unassembled WGS sequence"/>
</dbReference>
<keyword evidence="3" id="KW-1185">Reference proteome</keyword>
<gene>
    <name evidence="2" type="ORF">C8A04DRAFT_25219</name>
</gene>
<comment type="caution">
    <text evidence="2">The sequence shown here is derived from an EMBL/GenBank/DDBJ whole genome shotgun (WGS) entry which is preliminary data.</text>
</comment>
<evidence type="ECO:0000313" key="2">
    <source>
        <dbReference type="EMBL" id="KAK4147024.1"/>
    </source>
</evidence>
<reference evidence="2" key="1">
    <citation type="journal article" date="2023" name="Mol. Phylogenet. Evol.">
        <title>Genome-scale phylogeny and comparative genomics of the fungal order Sordariales.</title>
        <authorList>
            <person name="Hensen N."/>
            <person name="Bonometti L."/>
            <person name="Westerberg I."/>
            <person name="Brannstrom I.O."/>
            <person name="Guillou S."/>
            <person name="Cros-Aarteil S."/>
            <person name="Calhoun S."/>
            <person name="Haridas S."/>
            <person name="Kuo A."/>
            <person name="Mondo S."/>
            <person name="Pangilinan J."/>
            <person name="Riley R."/>
            <person name="LaButti K."/>
            <person name="Andreopoulos B."/>
            <person name="Lipzen A."/>
            <person name="Chen C."/>
            <person name="Yan M."/>
            <person name="Daum C."/>
            <person name="Ng V."/>
            <person name="Clum A."/>
            <person name="Steindorff A."/>
            <person name="Ohm R.A."/>
            <person name="Martin F."/>
            <person name="Silar P."/>
            <person name="Natvig D.O."/>
            <person name="Lalanne C."/>
            <person name="Gautier V."/>
            <person name="Ament-Velasquez S.L."/>
            <person name="Kruys A."/>
            <person name="Hutchinson M.I."/>
            <person name="Powell A.J."/>
            <person name="Barry K."/>
            <person name="Miller A.N."/>
            <person name="Grigoriev I.V."/>
            <person name="Debuchy R."/>
            <person name="Gladieux P."/>
            <person name="Hiltunen Thoren M."/>
            <person name="Johannesson H."/>
        </authorList>
    </citation>
    <scope>NUCLEOTIDE SEQUENCE</scope>
    <source>
        <strain evidence="2">CBS 141.50</strain>
    </source>
</reference>
<sequence length="341" mass="37929">MAEIPNSWAPPATAPGSGARSARTKRTEHSSSHNSEAGEFQVSNVRFRAAAPPAFPSPIQTAWNHPACQLIRTAFGPKLERGVTEIVLRSNIKLKYPEDPAQIVFRYVEGEEESTGQPTVVVIARWDEACGPEWERTVIEAKRFIDGAKVAATGKLDHLDIGVELIAPELTRTKFVSYIPETESTKALATDWEAIRAKVSRILGAYPATKGKVTSIALFKLGFSDEDRDKNHLTIYISVSYDSPEARWSPAIQEIQQHLDSYPYGLTAHIEHNDLNSPYESFDLLLKPLTDERLKCKQGLEFHTTREYKTRVELGEDISPATYLTADSGEKFMPRIGTLGC</sequence>
<dbReference type="GeneID" id="87816093"/>
<name>A0AAN6ZR67_9PEZI</name>
<dbReference type="AlphaFoldDB" id="A0AAN6ZR67"/>
<dbReference type="RefSeq" id="XP_062640395.1">
    <property type="nucleotide sequence ID" value="XM_062779480.1"/>
</dbReference>
<reference evidence="2" key="2">
    <citation type="submission" date="2023-05" db="EMBL/GenBank/DDBJ databases">
        <authorList>
            <consortium name="Lawrence Berkeley National Laboratory"/>
            <person name="Steindorff A."/>
            <person name="Hensen N."/>
            <person name="Bonometti L."/>
            <person name="Westerberg I."/>
            <person name="Brannstrom I.O."/>
            <person name="Guillou S."/>
            <person name="Cros-Aarteil S."/>
            <person name="Calhoun S."/>
            <person name="Haridas S."/>
            <person name="Kuo A."/>
            <person name="Mondo S."/>
            <person name="Pangilinan J."/>
            <person name="Riley R."/>
            <person name="Labutti K."/>
            <person name="Andreopoulos B."/>
            <person name="Lipzen A."/>
            <person name="Chen C."/>
            <person name="Yanf M."/>
            <person name="Daum C."/>
            <person name="Ng V."/>
            <person name="Clum A."/>
            <person name="Ohm R."/>
            <person name="Martin F."/>
            <person name="Silar P."/>
            <person name="Natvig D."/>
            <person name="Lalanne C."/>
            <person name="Gautier V."/>
            <person name="Ament-Velasquez S.L."/>
            <person name="Kruys A."/>
            <person name="Hutchinson M.I."/>
            <person name="Powell A.J."/>
            <person name="Barry K."/>
            <person name="Miller A.N."/>
            <person name="Grigoriev I.V."/>
            <person name="Debuchy R."/>
            <person name="Gladieux P."/>
            <person name="Thoren M.H."/>
            <person name="Johannesson H."/>
        </authorList>
    </citation>
    <scope>NUCLEOTIDE SEQUENCE</scope>
    <source>
        <strain evidence="2">CBS 141.50</strain>
    </source>
</reference>
<organism evidence="2 3">
    <name type="scientific">Dichotomopilus funicola</name>
    <dbReference type="NCBI Taxonomy" id="1934379"/>
    <lineage>
        <taxon>Eukaryota</taxon>
        <taxon>Fungi</taxon>
        <taxon>Dikarya</taxon>
        <taxon>Ascomycota</taxon>
        <taxon>Pezizomycotina</taxon>
        <taxon>Sordariomycetes</taxon>
        <taxon>Sordariomycetidae</taxon>
        <taxon>Sordariales</taxon>
        <taxon>Chaetomiaceae</taxon>
        <taxon>Dichotomopilus</taxon>
    </lineage>
</organism>